<dbReference type="EMBL" id="CP047897">
    <property type="protein sequence ID" value="QHL87275.1"/>
    <property type="molecule type" value="Genomic_DNA"/>
</dbReference>
<dbReference type="Proteomes" id="UP000464214">
    <property type="component" value="Chromosome"/>
</dbReference>
<evidence type="ECO:0000313" key="3">
    <source>
        <dbReference type="Proteomes" id="UP000464214"/>
    </source>
</evidence>
<dbReference type="InterPro" id="IPR029058">
    <property type="entry name" value="AB_hydrolase_fold"/>
</dbReference>
<gene>
    <name evidence="2" type="ORF">GU926_07450</name>
</gene>
<dbReference type="KEGG" id="nib:GU926_07450"/>
<dbReference type="InterPro" id="IPR003140">
    <property type="entry name" value="PLipase/COase/thioEstase"/>
</dbReference>
<dbReference type="AlphaFoldDB" id="A0A6P1NYX1"/>
<name>A0A6P1NYX1_9BACT</name>
<reference evidence="2 3" key="1">
    <citation type="submission" date="2020-01" db="EMBL/GenBank/DDBJ databases">
        <authorList>
            <person name="Kim M."/>
        </authorList>
    </citation>
    <scope>NUCLEOTIDE SEQUENCE [LARGE SCALE GENOMIC DNA]</scope>
    <source>
        <strain evidence="2 3">BT10</strain>
    </source>
</reference>
<accession>A0A6P1NYX1</accession>
<evidence type="ECO:0000313" key="2">
    <source>
        <dbReference type="EMBL" id="QHL87275.1"/>
    </source>
</evidence>
<protein>
    <submittedName>
        <fullName evidence="2">Phospholipase</fullName>
    </submittedName>
</protein>
<dbReference type="Pfam" id="PF02230">
    <property type="entry name" value="Abhydrolase_2"/>
    <property type="match status" value="1"/>
</dbReference>
<sequence>MAAQHRTLTVPRTAHLHQLGTLSETTRQVWVVCHGYGQLAKYFIRHFQGLEDEQTVILAPEGLSKFYLEGFSGRVGATWMTKEERLLEIEDYVQYLNLVWQLVSTEAPHAQLTLLGFSQGAATVCRWLAASPVACAQLIIWAGAFPEDIDYSGLTAKLATSPVYLVHGLQDSLITEERLQAQLAMLNAQHIHPVLVPFTGKHELNKEVLAQLKAGLL</sequence>
<dbReference type="RefSeq" id="WP_160690532.1">
    <property type="nucleotide sequence ID" value="NZ_CP047897.1"/>
</dbReference>
<dbReference type="GO" id="GO:0016787">
    <property type="term" value="F:hydrolase activity"/>
    <property type="evidence" value="ECO:0007669"/>
    <property type="project" value="InterPro"/>
</dbReference>
<dbReference type="SUPFAM" id="SSF53474">
    <property type="entry name" value="alpha/beta-Hydrolases"/>
    <property type="match status" value="1"/>
</dbReference>
<evidence type="ECO:0000259" key="1">
    <source>
        <dbReference type="Pfam" id="PF02230"/>
    </source>
</evidence>
<feature type="domain" description="Phospholipase/carboxylesterase/thioesterase" evidence="1">
    <location>
        <begin position="26"/>
        <end position="211"/>
    </location>
</feature>
<dbReference type="Gene3D" id="3.40.50.1820">
    <property type="entry name" value="alpha/beta hydrolase"/>
    <property type="match status" value="1"/>
</dbReference>
<proteinExistence type="predicted"/>
<organism evidence="2 3">
    <name type="scientific">Nibribacter ruber</name>
    <dbReference type="NCBI Taxonomy" id="2698458"/>
    <lineage>
        <taxon>Bacteria</taxon>
        <taxon>Pseudomonadati</taxon>
        <taxon>Bacteroidota</taxon>
        <taxon>Cytophagia</taxon>
        <taxon>Cytophagales</taxon>
        <taxon>Hymenobacteraceae</taxon>
        <taxon>Nibribacter</taxon>
    </lineage>
</organism>
<keyword evidence="3" id="KW-1185">Reference proteome</keyword>